<evidence type="ECO:0000256" key="2">
    <source>
        <dbReference type="ARBA" id="ARBA00022670"/>
    </source>
</evidence>
<reference evidence="6 8" key="2">
    <citation type="submission" date="2015-09" db="EMBL/GenBank/DDBJ databases">
        <authorList>
            <person name="Rodrigo-Torres L."/>
            <person name="Arahal D.R."/>
        </authorList>
    </citation>
    <scope>NUCLEOTIDE SEQUENCE [LARGE SCALE GENOMIC DNA]</scope>
    <source>
        <strain evidence="6 8">CECT 5118</strain>
    </source>
</reference>
<dbReference type="Gene3D" id="3.90.1720.10">
    <property type="entry name" value="endopeptidase domain like (from Nostoc punctiforme)"/>
    <property type="match status" value="1"/>
</dbReference>
<sequence length="149" mass="16560">MTVQGHVVAEARRWIGTPYRHQAACLGAGADCLGLLRGVWRALYGAEPEPLPPYSRDWDEPQGQEQLWQAATRHLTAKTMDQVAVGDVLLFRMRQGSVAKHLGLQSAIGAAPRFIHAYSGHGVVETALSQPWQRRIVARFGWPETPRQI</sequence>
<organism evidence="7 9">
    <name type="scientific">Thalassovita autumnalis</name>
    <dbReference type="NCBI Taxonomy" id="2072972"/>
    <lineage>
        <taxon>Bacteria</taxon>
        <taxon>Pseudomonadati</taxon>
        <taxon>Pseudomonadota</taxon>
        <taxon>Alphaproteobacteria</taxon>
        <taxon>Rhodobacterales</taxon>
        <taxon>Roseobacteraceae</taxon>
        <taxon>Thalassovita</taxon>
    </lineage>
</organism>
<evidence type="ECO:0000313" key="7">
    <source>
        <dbReference type="EMBL" id="CUH70507.1"/>
    </source>
</evidence>
<feature type="domain" description="NlpC/P60" evidence="5">
    <location>
        <begin position="1"/>
        <end position="143"/>
    </location>
</feature>
<dbReference type="GO" id="GO:0008234">
    <property type="term" value="F:cysteine-type peptidase activity"/>
    <property type="evidence" value="ECO:0007669"/>
    <property type="project" value="UniProtKB-KW"/>
</dbReference>
<evidence type="ECO:0000259" key="5">
    <source>
        <dbReference type="PROSITE" id="PS51935"/>
    </source>
</evidence>
<dbReference type="InterPro" id="IPR038765">
    <property type="entry name" value="Papain-like_cys_pep_sf"/>
</dbReference>
<keyword evidence="4" id="KW-0788">Thiol protease</keyword>
<dbReference type="RefSeq" id="WP_058241854.1">
    <property type="nucleotide sequence ID" value="NZ_CYSB01000025.1"/>
</dbReference>
<evidence type="ECO:0000313" key="9">
    <source>
        <dbReference type="Proteomes" id="UP000051887"/>
    </source>
</evidence>
<dbReference type="AlphaFoldDB" id="A0A0N7LV64"/>
<comment type="similarity">
    <text evidence="1">Belongs to the peptidase C40 family.</text>
</comment>
<dbReference type="Proteomes" id="UP000051086">
    <property type="component" value="Unassembled WGS sequence"/>
</dbReference>
<dbReference type="NCBIfam" id="TIGR02219">
    <property type="entry name" value="phage_NlpC_fam"/>
    <property type="match status" value="1"/>
</dbReference>
<accession>A0A0N7LV64</accession>
<dbReference type="GO" id="GO:0006508">
    <property type="term" value="P:proteolysis"/>
    <property type="evidence" value="ECO:0007669"/>
    <property type="project" value="UniProtKB-KW"/>
</dbReference>
<dbReference type="InterPro" id="IPR011929">
    <property type="entry name" value="Phage_pept_NlpC/P60"/>
</dbReference>
<dbReference type="InterPro" id="IPR000064">
    <property type="entry name" value="NLP_P60_dom"/>
</dbReference>
<dbReference type="SUPFAM" id="SSF54001">
    <property type="entry name" value="Cysteine proteinases"/>
    <property type="match status" value="1"/>
</dbReference>
<evidence type="ECO:0000256" key="1">
    <source>
        <dbReference type="ARBA" id="ARBA00007074"/>
    </source>
</evidence>
<name>A0A0N7LV64_9RHOB</name>
<evidence type="ECO:0000256" key="3">
    <source>
        <dbReference type="ARBA" id="ARBA00022801"/>
    </source>
</evidence>
<dbReference type="OrthoDB" id="6058745at2"/>
<dbReference type="EMBL" id="CYSB01000025">
    <property type="protein sequence ID" value="CUH65426.1"/>
    <property type="molecule type" value="Genomic_DNA"/>
</dbReference>
<protein>
    <submittedName>
        <fullName evidence="6 7">Phage cell wall peptidase, NlpC/P60 family</fullName>
    </submittedName>
</protein>
<dbReference type="EMBL" id="CYSC01000007">
    <property type="protein sequence ID" value="CUH70507.1"/>
    <property type="molecule type" value="Genomic_DNA"/>
</dbReference>
<keyword evidence="2" id="KW-0645">Protease</keyword>
<evidence type="ECO:0000313" key="8">
    <source>
        <dbReference type="Proteomes" id="UP000051086"/>
    </source>
</evidence>
<evidence type="ECO:0000256" key="4">
    <source>
        <dbReference type="ARBA" id="ARBA00022807"/>
    </source>
</evidence>
<evidence type="ECO:0000313" key="6">
    <source>
        <dbReference type="EMBL" id="CUH65426.1"/>
    </source>
</evidence>
<dbReference type="Pfam" id="PF00877">
    <property type="entry name" value="NLPC_P60"/>
    <property type="match status" value="1"/>
</dbReference>
<keyword evidence="3" id="KW-0378">Hydrolase</keyword>
<dbReference type="PROSITE" id="PS51935">
    <property type="entry name" value="NLPC_P60"/>
    <property type="match status" value="1"/>
</dbReference>
<reference evidence="7 9" key="1">
    <citation type="submission" date="2015-09" db="EMBL/GenBank/DDBJ databases">
        <authorList>
            <consortium name="Swine Surveillance"/>
        </authorList>
    </citation>
    <scope>NUCLEOTIDE SEQUENCE [LARGE SCALE GENOMIC DNA]</scope>
    <source>
        <strain evidence="7 9">5120</strain>
    </source>
</reference>
<gene>
    <name evidence="6" type="ORF">TL5118_01303</name>
    <name evidence="7" type="ORF">TL5120_00284</name>
</gene>
<keyword evidence="8" id="KW-1185">Reference proteome</keyword>
<dbReference type="Proteomes" id="UP000051887">
    <property type="component" value="Unassembled WGS sequence"/>
</dbReference>
<proteinExistence type="inferred from homology"/>